<dbReference type="Pfam" id="PF00128">
    <property type="entry name" value="Alpha-amylase"/>
    <property type="match status" value="1"/>
</dbReference>
<evidence type="ECO:0000259" key="3">
    <source>
        <dbReference type="SMART" id="SM00642"/>
    </source>
</evidence>
<dbReference type="Gene3D" id="3.20.20.80">
    <property type="entry name" value="Glycosidases"/>
    <property type="match status" value="1"/>
</dbReference>
<evidence type="ECO:0000313" key="4">
    <source>
        <dbReference type="EMBL" id="KKN31837.1"/>
    </source>
</evidence>
<dbReference type="InterPro" id="IPR017853">
    <property type="entry name" value="GH"/>
</dbReference>
<comment type="caution">
    <text evidence="4">The sequence shown here is derived from an EMBL/GenBank/DDBJ whole genome shotgun (WGS) entry which is preliminary data.</text>
</comment>
<evidence type="ECO:0000256" key="2">
    <source>
        <dbReference type="ARBA" id="ARBA00022679"/>
    </source>
</evidence>
<accession>A0A0F9Q4H7</accession>
<reference evidence="4" key="1">
    <citation type="journal article" date="2015" name="Nature">
        <title>Complex archaea that bridge the gap between prokaryotes and eukaryotes.</title>
        <authorList>
            <person name="Spang A."/>
            <person name="Saw J.H."/>
            <person name="Jorgensen S.L."/>
            <person name="Zaremba-Niedzwiedzka K."/>
            <person name="Martijn J."/>
            <person name="Lind A.E."/>
            <person name="van Eijk R."/>
            <person name="Schleper C."/>
            <person name="Guy L."/>
            <person name="Ettema T.J."/>
        </authorList>
    </citation>
    <scope>NUCLEOTIDE SEQUENCE</scope>
</reference>
<dbReference type="PANTHER" id="PTHR38784">
    <property type="entry name" value="SUCROSE PHOSPHORYLASE"/>
    <property type="match status" value="1"/>
</dbReference>
<dbReference type="SUPFAM" id="SSF51445">
    <property type="entry name" value="(Trans)glycosidases"/>
    <property type="match status" value="1"/>
</dbReference>
<dbReference type="GO" id="GO:0005975">
    <property type="term" value="P:carbohydrate metabolic process"/>
    <property type="evidence" value="ECO:0007669"/>
    <property type="project" value="InterPro"/>
</dbReference>
<dbReference type="InterPro" id="IPR013780">
    <property type="entry name" value="Glyco_hydro_b"/>
</dbReference>
<dbReference type="SMART" id="SM00642">
    <property type="entry name" value="Aamy"/>
    <property type="match status" value="1"/>
</dbReference>
<dbReference type="Pfam" id="PF16657">
    <property type="entry name" value="Malt_amylase_C"/>
    <property type="match status" value="1"/>
</dbReference>
<dbReference type="InterPro" id="IPR032091">
    <property type="entry name" value="Malt_amylase-like_C"/>
</dbReference>
<dbReference type="Gene3D" id="3.90.400.10">
    <property type="entry name" value="Oligo-1,6-glucosidase, Domain 2"/>
    <property type="match status" value="1"/>
</dbReference>
<dbReference type="PANTHER" id="PTHR38784:SF1">
    <property type="entry name" value="SUCROSE PHOSPHORYLASE"/>
    <property type="match status" value="1"/>
</dbReference>
<dbReference type="InterPro" id="IPR033746">
    <property type="entry name" value="GGa_phosphorylase"/>
</dbReference>
<proteinExistence type="predicted"/>
<dbReference type="Gene3D" id="2.60.40.1180">
    <property type="entry name" value="Golgi alpha-mannosidase II"/>
    <property type="match status" value="1"/>
</dbReference>
<sequence>MKPKILDTTRTVHNSEPDYIRPLLKVPRKSSDRMYNRLRVLYSESVARATMLELERILTVFWAHKPRKLIEKDKNFDPQERFSQKDIILITYGDLMRDKDSSPLATLARFCDTYIKGTINTLHILPFFPSSSDKGFSIIDFETVDPHLGSWLDLEDLENRYQLMFDSVINHVSSKSRWFSEFLNNNPYYKDFFIIFKSREDLTPEQRRLIIRPRTSKILTEFQSLKGPVYVWTTFSPDQIDLNYKNPNVLLRVLEILLMYVRHGADIIRLDAVMYLWTEPGTKCAHLEQTHEIVKLFRDLLNVVAPYVALITETNVPHDENITYFGNGHDEAQMVYNFALPPLVLHSFYTENATILSTWAKSLKKVSNTATFFNFLDSHDGIGLMAIKNILEKEDIDYMIERAKKHGGYISYKTAEDGAEIPYEINITWYSALNLKGSKEDIPFQVKRFVASRSIALVIQGVPGIYLHSLFGTHNDHEAVENTNRKRAVNRTVVDADSIMESMIYPHSKKSRINRDLGRLIEIRTKKQAFHPNGDQKILMISPFVFTVLRTSPEIDQHILTMTNVTNRECHLEISLPEIDTSESKWYDLIGKKAFLAENQKLHITLQPYDVIWLQPSNELE</sequence>
<evidence type="ECO:0000256" key="1">
    <source>
        <dbReference type="ARBA" id="ARBA00022676"/>
    </source>
</evidence>
<dbReference type="CDD" id="cd11356">
    <property type="entry name" value="AmyAc_Sucrose_phosphorylase-like_1"/>
    <property type="match status" value="1"/>
</dbReference>
<gene>
    <name evidence="4" type="ORF">LCGC14_0819980</name>
</gene>
<dbReference type="AlphaFoldDB" id="A0A0F9Q4H7"/>
<dbReference type="InterPro" id="IPR006047">
    <property type="entry name" value="GH13_cat_dom"/>
</dbReference>
<keyword evidence="2" id="KW-0808">Transferase</keyword>
<keyword evidence="1" id="KW-0328">Glycosyltransferase</keyword>
<dbReference type="InterPro" id="IPR045857">
    <property type="entry name" value="O16G_dom_2"/>
</dbReference>
<dbReference type="InterPro" id="IPR016377">
    <property type="entry name" value="Sucrose_GGa_phosphorylase-rel"/>
</dbReference>
<feature type="domain" description="Glycosyl hydrolase family 13 catalytic" evidence="3">
    <location>
        <begin position="90"/>
        <end position="439"/>
    </location>
</feature>
<dbReference type="PIRSF" id="PIRSF003059">
    <property type="entry name" value="Sucrose_phosphorylase"/>
    <property type="match status" value="1"/>
</dbReference>
<organism evidence="4">
    <name type="scientific">marine sediment metagenome</name>
    <dbReference type="NCBI Taxonomy" id="412755"/>
    <lineage>
        <taxon>unclassified sequences</taxon>
        <taxon>metagenomes</taxon>
        <taxon>ecological metagenomes</taxon>
    </lineage>
</organism>
<protein>
    <recommendedName>
        <fullName evidence="3">Glycosyl hydrolase family 13 catalytic domain-containing protein</fullName>
    </recommendedName>
</protein>
<name>A0A0F9Q4H7_9ZZZZ</name>
<dbReference type="EMBL" id="LAZR01002299">
    <property type="protein sequence ID" value="KKN31837.1"/>
    <property type="molecule type" value="Genomic_DNA"/>
</dbReference>
<dbReference type="GO" id="GO:0016757">
    <property type="term" value="F:glycosyltransferase activity"/>
    <property type="evidence" value="ECO:0007669"/>
    <property type="project" value="UniProtKB-KW"/>
</dbReference>